<dbReference type="EMBL" id="NESP01000001">
    <property type="protein sequence ID" value="PUE58449.1"/>
    <property type="molecule type" value="Genomic_DNA"/>
</dbReference>
<keyword evidence="11" id="KW-1185">Reference proteome</keyword>
<dbReference type="PANTHER" id="PTHR43033:SF1">
    <property type="entry name" value="TRNA(ILE)-LYSIDINE SYNTHASE-RELATED"/>
    <property type="match status" value="1"/>
</dbReference>
<gene>
    <name evidence="7" type="primary">tilS</name>
    <name evidence="10" type="ORF">B9Z44_01855</name>
</gene>
<sequence>MAASPTPKLNANFPSLDALQHLGPFAVALSGGADSTALLIACATRWPGRVHAVHVHHGLQAAADGFEAHCVALCERLHVPLVVQRVNAAHATGESPEDAARQARYRALAEALQNNWGGQMQHMVLAQHADDQAETLLLALSRGAGLPGLACMPAVAQRQGVIYHRPWLDVPGSQLRDALKAAGETWVEDPTNTDTRYTRNRIRATLLPVIEQAFPSFRQTFARSASHAAQAQTLLQEVADLDLQLVGNPPAIKALQQLSQARQSNVLRHWLALEHSQASAAQLQALLVQVKACTTRGHHIDIKVGRGFVRRDGAVLRCYNL</sequence>
<evidence type="ECO:0000256" key="5">
    <source>
        <dbReference type="ARBA" id="ARBA00022840"/>
    </source>
</evidence>
<feature type="domain" description="tRNA(Ile)-lysidine synthase substrate-binding" evidence="9">
    <location>
        <begin position="252"/>
        <end position="311"/>
    </location>
</feature>
<evidence type="ECO:0000256" key="2">
    <source>
        <dbReference type="ARBA" id="ARBA00022598"/>
    </source>
</evidence>
<dbReference type="NCBIfam" id="TIGR02432">
    <property type="entry name" value="lysidine_TilS_N"/>
    <property type="match status" value="1"/>
</dbReference>
<dbReference type="Gene3D" id="1.20.59.20">
    <property type="match status" value="1"/>
</dbReference>
<dbReference type="Pfam" id="PF09179">
    <property type="entry name" value="TilS"/>
    <property type="match status" value="1"/>
</dbReference>
<dbReference type="InterPro" id="IPR012094">
    <property type="entry name" value="tRNA_Ile_lys_synt"/>
</dbReference>
<evidence type="ECO:0000313" key="11">
    <source>
        <dbReference type="Proteomes" id="UP000251341"/>
    </source>
</evidence>
<accession>A0A315EML0</accession>
<feature type="binding site" evidence="7">
    <location>
        <begin position="30"/>
        <end position="35"/>
    </location>
    <ligand>
        <name>ATP</name>
        <dbReference type="ChEBI" id="CHEBI:30616"/>
    </ligand>
</feature>
<dbReference type="AlphaFoldDB" id="A0A315EML0"/>
<keyword evidence="5 7" id="KW-0067">ATP-binding</keyword>
<evidence type="ECO:0000256" key="7">
    <source>
        <dbReference type="HAMAP-Rule" id="MF_01161"/>
    </source>
</evidence>
<evidence type="ECO:0000313" key="10">
    <source>
        <dbReference type="EMBL" id="PUE58449.1"/>
    </source>
</evidence>
<dbReference type="GO" id="GO:0006400">
    <property type="term" value="P:tRNA modification"/>
    <property type="evidence" value="ECO:0007669"/>
    <property type="project" value="UniProtKB-UniRule"/>
</dbReference>
<dbReference type="SUPFAM" id="SSF82829">
    <property type="entry name" value="MesJ substrate recognition domain-like"/>
    <property type="match status" value="1"/>
</dbReference>
<dbReference type="CDD" id="cd01992">
    <property type="entry name" value="TilS_N"/>
    <property type="match status" value="1"/>
</dbReference>
<dbReference type="HAMAP" id="MF_01161">
    <property type="entry name" value="tRNA_Ile_lys_synt"/>
    <property type="match status" value="1"/>
</dbReference>
<dbReference type="RefSeq" id="WP_108401551.1">
    <property type="nucleotide sequence ID" value="NZ_NESP01000001.1"/>
</dbReference>
<evidence type="ECO:0000256" key="4">
    <source>
        <dbReference type="ARBA" id="ARBA00022741"/>
    </source>
</evidence>
<protein>
    <recommendedName>
        <fullName evidence="7">tRNA(Ile)-lysidine synthase</fullName>
        <ecNumber evidence="7">6.3.4.19</ecNumber>
    </recommendedName>
    <alternativeName>
        <fullName evidence="7">tRNA(Ile)-2-lysyl-cytidine synthase</fullName>
    </alternativeName>
    <alternativeName>
        <fullName evidence="7">tRNA(Ile)-lysidine synthetase</fullName>
    </alternativeName>
</protein>
<dbReference type="InterPro" id="IPR012795">
    <property type="entry name" value="tRNA_Ile_lys_synt_N"/>
</dbReference>
<comment type="caution">
    <text evidence="10">The sequence shown here is derived from an EMBL/GenBank/DDBJ whole genome shotgun (WGS) entry which is preliminary data.</text>
</comment>
<name>A0A315EML0_9BURK</name>
<dbReference type="GO" id="GO:0005524">
    <property type="term" value="F:ATP binding"/>
    <property type="evidence" value="ECO:0007669"/>
    <property type="project" value="UniProtKB-UniRule"/>
</dbReference>
<dbReference type="Gene3D" id="3.40.50.620">
    <property type="entry name" value="HUPs"/>
    <property type="match status" value="1"/>
</dbReference>
<keyword evidence="3 7" id="KW-0819">tRNA processing</keyword>
<keyword evidence="4 7" id="KW-0547">Nucleotide-binding</keyword>
<comment type="catalytic activity">
    <reaction evidence="6 7">
        <text>cytidine(34) in tRNA(Ile2) + L-lysine + ATP = lysidine(34) in tRNA(Ile2) + AMP + diphosphate + H(+)</text>
        <dbReference type="Rhea" id="RHEA:43744"/>
        <dbReference type="Rhea" id="RHEA-COMP:10625"/>
        <dbReference type="Rhea" id="RHEA-COMP:10670"/>
        <dbReference type="ChEBI" id="CHEBI:15378"/>
        <dbReference type="ChEBI" id="CHEBI:30616"/>
        <dbReference type="ChEBI" id="CHEBI:32551"/>
        <dbReference type="ChEBI" id="CHEBI:33019"/>
        <dbReference type="ChEBI" id="CHEBI:82748"/>
        <dbReference type="ChEBI" id="CHEBI:83665"/>
        <dbReference type="ChEBI" id="CHEBI:456215"/>
        <dbReference type="EC" id="6.3.4.19"/>
    </reaction>
</comment>
<evidence type="ECO:0000256" key="6">
    <source>
        <dbReference type="ARBA" id="ARBA00048539"/>
    </source>
</evidence>
<evidence type="ECO:0000256" key="1">
    <source>
        <dbReference type="ARBA" id="ARBA00022490"/>
    </source>
</evidence>
<dbReference type="GO" id="GO:0005737">
    <property type="term" value="C:cytoplasm"/>
    <property type="evidence" value="ECO:0007669"/>
    <property type="project" value="UniProtKB-SubCell"/>
</dbReference>
<keyword evidence="2 7" id="KW-0436">Ligase</keyword>
<dbReference type="Proteomes" id="UP000251341">
    <property type="component" value="Unassembled WGS sequence"/>
</dbReference>
<dbReference type="InterPro" id="IPR015262">
    <property type="entry name" value="tRNA_Ile_lys_synt_subst-bd"/>
</dbReference>
<comment type="subcellular location">
    <subcellularLocation>
        <location evidence="7">Cytoplasm</location>
    </subcellularLocation>
</comment>
<evidence type="ECO:0000259" key="8">
    <source>
        <dbReference type="Pfam" id="PF01171"/>
    </source>
</evidence>
<comment type="similarity">
    <text evidence="7">Belongs to the tRNA(Ile)-lysidine synthase family.</text>
</comment>
<dbReference type="SUPFAM" id="SSF52402">
    <property type="entry name" value="Adenine nucleotide alpha hydrolases-like"/>
    <property type="match status" value="1"/>
</dbReference>
<proteinExistence type="inferred from homology"/>
<evidence type="ECO:0000259" key="9">
    <source>
        <dbReference type="Pfam" id="PF09179"/>
    </source>
</evidence>
<dbReference type="EC" id="6.3.4.19" evidence="7"/>
<dbReference type="GO" id="GO:0032267">
    <property type="term" value="F:tRNA(Ile)-lysidine synthase activity"/>
    <property type="evidence" value="ECO:0007669"/>
    <property type="project" value="UniProtKB-EC"/>
</dbReference>
<comment type="domain">
    <text evidence="7">The N-terminal region contains the highly conserved SGGXDS motif, predicted to be a P-loop motif involved in ATP binding.</text>
</comment>
<reference evidence="10 11" key="1">
    <citation type="submission" date="2017-04" db="EMBL/GenBank/DDBJ databases">
        <title>Unexpected and diverse lifestyles within the genus Limnohabitans.</title>
        <authorList>
            <person name="Kasalicky V."/>
            <person name="Mehrshad M."/>
            <person name="Andrei S.-A."/>
            <person name="Salcher M."/>
            <person name="Kratochvilova H."/>
            <person name="Simek K."/>
            <person name="Ghai R."/>
        </authorList>
    </citation>
    <scope>NUCLEOTIDE SEQUENCE [LARGE SCALE GENOMIC DNA]</scope>
    <source>
        <strain evidence="10 11">MWH-C5</strain>
    </source>
</reference>
<comment type="function">
    <text evidence="7">Ligates lysine onto the cytidine present at position 34 of the AUA codon-specific tRNA(Ile) that contains the anticodon CAU, in an ATP-dependent manner. Cytidine is converted to lysidine, thus changing the amino acid specificity of the tRNA from methionine to isoleucine.</text>
</comment>
<dbReference type="Pfam" id="PF01171">
    <property type="entry name" value="ATP_bind_3"/>
    <property type="match status" value="1"/>
</dbReference>
<keyword evidence="1 7" id="KW-0963">Cytoplasm</keyword>
<organism evidence="10 11">
    <name type="scientific">Limnohabitans curvus</name>
    <dbReference type="NCBI Taxonomy" id="323423"/>
    <lineage>
        <taxon>Bacteria</taxon>
        <taxon>Pseudomonadati</taxon>
        <taxon>Pseudomonadota</taxon>
        <taxon>Betaproteobacteria</taxon>
        <taxon>Burkholderiales</taxon>
        <taxon>Comamonadaceae</taxon>
        <taxon>Limnohabitans</taxon>
    </lineage>
</organism>
<dbReference type="InterPro" id="IPR014729">
    <property type="entry name" value="Rossmann-like_a/b/a_fold"/>
</dbReference>
<feature type="domain" description="tRNA(Ile)-lysidine/2-thiocytidine synthase N-terminal" evidence="8">
    <location>
        <begin position="25"/>
        <end position="204"/>
    </location>
</feature>
<evidence type="ECO:0000256" key="3">
    <source>
        <dbReference type="ARBA" id="ARBA00022694"/>
    </source>
</evidence>
<dbReference type="InterPro" id="IPR011063">
    <property type="entry name" value="TilS/TtcA_N"/>
</dbReference>
<dbReference type="PANTHER" id="PTHR43033">
    <property type="entry name" value="TRNA(ILE)-LYSIDINE SYNTHASE-RELATED"/>
    <property type="match status" value="1"/>
</dbReference>